<keyword evidence="1" id="KW-0343">GTPase activation</keyword>
<feature type="compositionally biased region" description="Basic and acidic residues" evidence="6">
    <location>
        <begin position="389"/>
        <end position="402"/>
    </location>
</feature>
<evidence type="ECO:0000259" key="8">
    <source>
        <dbReference type="PROSITE" id="PS50115"/>
    </source>
</evidence>
<dbReference type="GO" id="GO:0008270">
    <property type="term" value="F:zinc ion binding"/>
    <property type="evidence" value="ECO:0007669"/>
    <property type="project" value="UniProtKB-KW"/>
</dbReference>
<dbReference type="PRINTS" id="PR00405">
    <property type="entry name" value="REVINTRACTNG"/>
</dbReference>
<feature type="compositionally biased region" description="Polar residues" evidence="6">
    <location>
        <begin position="707"/>
        <end position="718"/>
    </location>
</feature>
<dbReference type="SUPFAM" id="SSF50729">
    <property type="entry name" value="PH domain-like"/>
    <property type="match status" value="1"/>
</dbReference>
<feature type="domain" description="Arf-GAP" evidence="8">
    <location>
        <begin position="565"/>
        <end position="685"/>
    </location>
</feature>
<dbReference type="Pfam" id="PF00169">
    <property type="entry name" value="PH"/>
    <property type="match status" value="1"/>
</dbReference>
<name>A0A7M5WS06_9CNID</name>
<evidence type="ECO:0000313" key="9">
    <source>
        <dbReference type="EnsemblMetazoa" id="CLYHEMP008239.1"/>
    </source>
</evidence>
<dbReference type="SMART" id="SM00233">
    <property type="entry name" value="PH"/>
    <property type="match status" value="1"/>
</dbReference>
<feature type="compositionally biased region" description="Polar residues" evidence="6">
    <location>
        <begin position="366"/>
        <end position="388"/>
    </location>
</feature>
<dbReference type="InterPro" id="IPR004148">
    <property type="entry name" value="BAR_dom"/>
</dbReference>
<feature type="region of interest" description="Disordered" evidence="6">
    <location>
        <begin position="349"/>
        <end position="422"/>
    </location>
</feature>
<dbReference type="Gene3D" id="1.20.1270.60">
    <property type="entry name" value="Arfaptin homology (AH) domain/BAR domain"/>
    <property type="match status" value="1"/>
</dbReference>
<evidence type="ECO:0000256" key="6">
    <source>
        <dbReference type="SAM" id="MobiDB-lite"/>
    </source>
</evidence>
<dbReference type="OrthoDB" id="10070851at2759"/>
<accession>A0A7M5WS06</accession>
<evidence type="ECO:0000256" key="5">
    <source>
        <dbReference type="PROSITE-ProRule" id="PRU00288"/>
    </source>
</evidence>
<dbReference type="PANTHER" id="PTHR23180:SF160">
    <property type="entry name" value="ADP-RIBOSYLATION FACTOR GTPASE-ACTIVATING PROTEIN EFFECTOR PROTEIN 1"/>
    <property type="match status" value="1"/>
</dbReference>
<dbReference type="Pfam" id="PF01412">
    <property type="entry name" value="ArfGap"/>
    <property type="match status" value="1"/>
</dbReference>
<dbReference type="FunFam" id="1.10.220.150:FF:000009">
    <property type="entry name" value="stromal membrane-associated protein 1 isoform X1"/>
    <property type="match status" value="1"/>
</dbReference>
<dbReference type="Pfam" id="PF16746">
    <property type="entry name" value="BAR_3"/>
    <property type="match status" value="1"/>
</dbReference>
<feature type="domain" description="PH" evidence="7">
    <location>
        <begin position="436"/>
        <end position="535"/>
    </location>
</feature>
<dbReference type="SMART" id="SM00105">
    <property type="entry name" value="ArfGap"/>
    <property type="match status" value="1"/>
</dbReference>
<dbReference type="PANTHER" id="PTHR23180">
    <property type="entry name" value="CENTAURIN/ARF"/>
    <property type="match status" value="1"/>
</dbReference>
<dbReference type="GO" id="GO:0005096">
    <property type="term" value="F:GTPase activator activity"/>
    <property type="evidence" value="ECO:0007669"/>
    <property type="project" value="UniProtKB-KW"/>
</dbReference>
<dbReference type="PROSITE" id="PS50115">
    <property type="entry name" value="ARFGAP"/>
    <property type="match status" value="1"/>
</dbReference>
<dbReference type="CDD" id="cd08204">
    <property type="entry name" value="ArfGap"/>
    <property type="match status" value="1"/>
</dbReference>
<keyword evidence="10" id="KW-1185">Reference proteome</keyword>
<organism evidence="9 10">
    <name type="scientific">Clytia hemisphaerica</name>
    <dbReference type="NCBI Taxonomy" id="252671"/>
    <lineage>
        <taxon>Eukaryota</taxon>
        <taxon>Metazoa</taxon>
        <taxon>Cnidaria</taxon>
        <taxon>Hydrozoa</taxon>
        <taxon>Hydroidolina</taxon>
        <taxon>Leptothecata</taxon>
        <taxon>Obeliida</taxon>
        <taxon>Clytiidae</taxon>
        <taxon>Clytia</taxon>
    </lineage>
</organism>
<dbReference type="Gene3D" id="1.10.220.150">
    <property type="entry name" value="Arf GTPase activating protein"/>
    <property type="match status" value="1"/>
</dbReference>
<dbReference type="InterPro" id="IPR037278">
    <property type="entry name" value="ARFGAP/RecO"/>
</dbReference>
<dbReference type="InterPro" id="IPR038508">
    <property type="entry name" value="ArfGAP_dom_sf"/>
</dbReference>
<sequence>MAKTTPPFPTFDFVLNDSPVCHQSLRHWGRKASEISATVNQLSSGLDEYKESGLKHNEAGIALGEVMETVSKLFKGDEMLEQPFTKFADALNRIECYRDMFLKQTEMLGVEPLQTMASELKIKKKCKSKLTKASENLHISWDKFASTPHVSHLSEANLLDRQANVMMLARQKYQLLLSQHVQNVRDTNKRSKVVLLQKVLEHMLAQFSFFNYCSQIMKEMEPYMNTLFDSIHKQVAEAEELSNKDIVQRQEMESQIENMLQNDKKLFPHSDQWSGVHTGKFFNKVGGYFSAGVKEMKRTYKDGMGSSRRDEEDFEVIEQPSDHSQQPQPPTDNVAAAEEIEDDDTNARTVSISQSQFYLPLKDGKTPTSSMQDENSINEAPQQEPSSQNKDETDNENQKNTKLDSTPVPPMSPVRSEAAKGGKKLLTPQKTIDETSGYKQGYLRIKQKAFPKSKFPLHYFILDKKYGELLSQGQDQTEPTLFAKLMLSSVKPCVTLDVDRNFCFQLITSDADYTLQALNSQDYDEWFNAIQIGIGTALNNSHDRSRSNARGRSVKEEHKTSNVCQNASQRIKAVEGNDYCADCGCPRPGWASVSLGVVICIQCSGVHRGLGVHISKIKSLSLDKWTEDLVKIMEVSGNTKVNAIYEGNLKGHPKPSRESPEQQRLAFITAKYVEKFFYLEPQTELIVEENEESVQEETASKVEETSLENSVSPPVTNENSDDTTN</sequence>
<dbReference type="SUPFAM" id="SSF57863">
    <property type="entry name" value="ArfGap/RecO-like zinc finger"/>
    <property type="match status" value="1"/>
</dbReference>
<dbReference type="PROSITE" id="PS50003">
    <property type="entry name" value="PH_DOMAIN"/>
    <property type="match status" value="1"/>
</dbReference>
<dbReference type="EnsemblMetazoa" id="CLYHEMT008239.1">
    <property type="protein sequence ID" value="CLYHEMP008239.1"/>
    <property type="gene ID" value="CLYHEMG008239"/>
</dbReference>
<dbReference type="InterPro" id="IPR001164">
    <property type="entry name" value="ArfGAP_dom"/>
</dbReference>
<keyword evidence="4" id="KW-0862">Zinc</keyword>
<dbReference type="GO" id="GO:0005737">
    <property type="term" value="C:cytoplasm"/>
    <property type="evidence" value="ECO:0007669"/>
    <property type="project" value="InterPro"/>
</dbReference>
<evidence type="ECO:0000256" key="4">
    <source>
        <dbReference type="ARBA" id="ARBA00022833"/>
    </source>
</evidence>
<dbReference type="Gene3D" id="2.30.29.30">
    <property type="entry name" value="Pleckstrin-homology domain (PH domain)/Phosphotyrosine-binding domain (PTB)"/>
    <property type="match status" value="1"/>
</dbReference>
<proteinExistence type="predicted"/>
<feature type="region of interest" description="Disordered" evidence="6">
    <location>
        <begin position="688"/>
        <end position="725"/>
    </location>
</feature>
<keyword evidence="2" id="KW-0479">Metal-binding</keyword>
<dbReference type="InterPro" id="IPR001849">
    <property type="entry name" value="PH_domain"/>
</dbReference>
<keyword evidence="3 5" id="KW-0863">Zinc-finger</keyword>
<dbReference type="InterPro" id="IPR011993">
    <property type="entry name" value="PH-like_dom_sf"/>
</dbReference>
<protein>
    <submittedName>
        <fullName evidence="9">Uncharacterized protein</fullName>
    </submittedName>
</protein>
<evidence type="ECO:0000256" key="1">
    <source>
        <dbReference type="ARBA" id="ARBA00022468"/>
    </source>
</evidence>
<dbReference type="Proteomes" id="UP000594262">
    <property type="component" value="Unplaced"/>
</dbReference>
<evidence type="ECO:0000256" key="3">
    <source>
        <dbReference type="ARBA" id="ARBA00022771"/>
    </source>
</evidence>
<dbReference type="AlphaFoldDB" id="A0A7M5WS06"/>
<reference evidence="9" key="1">
    <citation type="submission" date="2021-01" db="UniProtKB">
        <authorList>
            <consortium name="EnsemblMetazoa"/>
        </authorList>
    </citation>
    <scope>IDENTIFICATION</scope>
</reference>
<feature type="region of interest" description="Disordered" evidence="6">
    <location>
        <begin position="540"/>
        <end position="561"/>
    </location>
</feature>
<evidence type="ECO:0000256" key="2">
    <source>
        <dbReference type="ARBA" id="ARBA00022723"/>
    </source>
</evidence>
<dbReference type="InterPro" id="IPR045258">
    <property type="entry name" value="ACAP1/2/3-like"/>
</dbReference>
<dbReference type="SUPFAM" id="SSF103657">
    <property type="entry name" value="BAR/IMD domain-like"/>
    <property type="match status" value="1"/>
</dbReference>
<dbReference type="InterPro" id="IPR027267">
    <property type="entry name" value="AH/BAR_dom_sf"/>
</dbReference>
<evidence type="ECO:0000259" key="7">
    <source>
        <dbReference type="PROSITE" id="PS50003"/>
    </source>
</evidence>
<feature type="region of interest" description="Disordered" evidence="6">
    <location>
        <begin position="301"/>
        <end position="333"/>
    </location>
</feature>
<feature type="compositionally biased region" description="Basic and acidic residues" evidence="6">
    <location>
        <begin position="301"/>
        <end position="311"/>
    </location>
</feature>
<evidence type="ECO:0000313" key="10">
    <source>
        <dbReference type="Proteomes" id="UP000594262"/>
    </source>
</evidence>